<proteinExistence type="predicted"/>
<gene>
    <name evidence="4" type="ORF">SASPL_135464</name>
</gene>
<dbReference type="Pfam" id="PF17862">
    <property type="entry name" value="AAA_lid_3"/>
    <property type="match status" value="1"/>
</dbReference>
<dbReference type="PANTHER" id="PTHR23074:SF86">
    <property type="entry name" value="SPASTIN"/>
    <property type="match status" value="1"/>
</dbReference>
<dbReference type="Proteomes" id="UP000298416">
    <property type="component" value="Unassembled WGS sequence"/>
</dbReference>
<feature type="domain" description="AAA ATPase AAA+ lid" evidence="3">
    <location>
        <begin position="12"/>
        <end position="42"/>
    </location>
</feature>
<dbReference type="GO" id="GO:0015630">
    <property type="term" value="C:microtubule cytoskeleton"/>
    <property type="evidence" value="ECO:0007669"/>
    <property type="project" value="TreeGrafter"/>
</dbReference>
<evidence type="ECO:0000259" key="3">
    <source>
        <dbReference type="Pfam" id="PF17862"/>
    </source>
</evidence>
<dbReference type="InterPro" id="IPR041569">
    <property type="entry name" value="AAA_lid_3"/>
</dbReference>
<keyword evidence="5" id="KW-1185">Reference proteome</keyword>
<reference evidence="4" key="2">
    <citation type="submission" date="2020-08" db="EMBL/GenBank/DDBJ databases">
        <title>Plant Genome Project.</title>
        <authorList>
            <person name="Zhang R.-G."/>
        </authorList>
    </citation>
    <scope>NUCLEOTIDE SEQUENCE</scope>
    <source>
        <strain evidence="4">Huo1</strain>
        <tissue evidence="4">Leaf</tissue>
    </source>
</reference>
<dbReference type="Gene3D" id="1.10.8.60">
    <property type="match status" value="1"/>
</dbReference>
<accession>A0A8X8ZFT4</accession>
<dbReference type="GO" id="GO:0016887">
    <property type="term" value="F:ATP hydrolysis activity"/>
    <property type="evidence" value="ECO:0007669"/>
    <property type="project" value="TreeGrafter"/>
</dbReference>
<reference evidence="4" key="1">
    <citation type="submission" date="2018-01" db="EMBL/GenBank/DDBJ databases">
        <authorList>
            <person name="Mao J.F."/>
        </authorList>
    </citation>
    <scope>NUCLEOTIDE SEQUENCE</scope>
    <source>
        <strain evidence="4">Huo1</strain>
        <tissue evidence="4">Leaf</tissue>
    </source>
</reference>
<organism evidence="4">
    <name type="scientific">Salvia splendens</name>
    <name type="common">Scarlet sage</name>
    <dbReference type="NCBI Taxonomy" id="180675"/>
    <lineage>
        <taxon>Eukaryota</taxon>
        <taxon>Viridiplantae</taxon>
        <taxon>Streptophyta</taxon>
        <taxon>Embryophyta</taxon>
        <taxon>Tracheophyta</taxon>
        <taxon>Spermatophyta</taxon>
        <taxon>Magnoliopsida</taxon>
        <taxon>eudicotyledons</taxon>
        <taxon>Gunneridae</taxon>
        <taxon>Pentapetalae</taxon>
        <taxon>asterids</taxon>
        <taxon>lamiids</taxon>
        <taxon>Lamiales</taxon>
        <taxon>Lamiaceae</taxon>
        <taxon>Nepetoideae</taxon>
        <taxon>Mentheae</taxon>
        <taxon>Salviinae</taxon>
        <taxon>Salvia</taxon>
        <taxon>Salvia subgen. Calosphace</taxon>
        <taxon>core Calosphace</taxon>
    </lineage>
</organism>
<evidence type="ECO:0000256" key="1">
    <source>
        <dbReference type="ARBA" id="ARBA00022741"/>
    </source>
</evidence>
<evidence type="ECO:0000256" key="2">
    <source>
        <dbReference type="ARBA" id="ARBA00022840"/>
    </source>
</evidence>
<keyword evidence="1" id="KW-0547">Nucleotide-binding</keyword>
<evidence type="ECO:0000313" key="5">
    <source>
        <dbReference type="Proteomes" id="UP000298416"/>
    </source>
</evidence>
<sequence length="105" mass="11750">MSSTVYHSRKTDFDVERLVAETDGYSGSDLQALCEEAAMMPIPYSPAKSVVIRKTLGCCVQVRKLRYGDFQKAMTVIKPSLQRSKWAELESSVATSSTCIKIFLY</sequence>
<evidence type="ECO:0000313" key="4">
    <source>
        <dbReference type="EMBL" id="KAG6403247.1"/>
    </source>
</evidence>
<dbReference type="GO" id="GO:0005524">
    <property type="term" value="F:ATP binding"/>
    <property type="evidence" value="ECO:0007669"/>
    <property type="project" value="UniProtKB-KW"/>
</dbReference>
<dbReference type="InterPro" id="IPR050304">
    <property type="entry name" value="MT-severing_AAA_ATPase"/>
</dbReference>
<dbReference type="PANTHER" id="PTHR23074">
    <property type="entry name" value="AAA DOMAIN-CONTAINING"/>
    <property type="match status" value="1"/>
</dbReference>
<protein>
    <recommendedName>
        <fullName evidence="3">AAA ATPase AAA+ lid domain-containing protein</fullName>
    </recommendedName>
</protein>
<dbReference type="EMBL" id="PNBA02000013">
    <property type="protein sequence ID" value="KAG6403247.1"/>
    <property type="molecule type" value="Genomic_DNA"/>
</dbReference>
<keyword evidence="2" id="KW-0067">ATP-binding</keyword>
<dbReference type="GO" id="GO:0000226">
    <property type="term" value="P:microtubule cytoskeleton organization"/>
    <property type="evidence" value="ECO:0007669"/>
    <property type="project" value="UniProtKB-ARBA"/>
</dbReference>
<comment type="caution">
    <text evidence="4">The sequence shown here is derived from an EMBL/GenBank/DDBJ whole genome shotgun (WGS) entry which is preliminary data.</text>
</comment>
<name>A0A8X8ZFT4_SALSN</name>
<dbReference type="AlphaFoldDB" id="A0A8X8ZFT4"/>